<feature type="domain" description="Acyl-ACP thioesterase-like C-terminal" evidence="9">
    <location>
        <begin position="158"/>
        <end position="249"/>
    </location>
</feature>
<keyword evidence="5" id="KW-0809">Transit peptide</keyword>
<evidence type="ECO:0000313" key="11">
    <source>
        <dbReference type="Proteomes" id="UP000070422"/>
    </source>
</evidence>
<dbReference type="InterPro" id="IPR002864">
    <property type="entry name" value="Acyl-ACP_thioesterase_NHD"/>
</dbReference>
<evidence type="ECO:0000259" key="9">
    <source>
        <dbReference type="Pfam" id="PF20791"/>
    </source>
</evidence>
<dbReference type="EMBL" id="LSCQ01000074">
    <property type="protein sequence ID" value="KXB34547.1"/>
    <property type="molecule type" value="Genomic_DNA"/>
</dbReference>
<gene>
    <name evidence="10" type="ORF">HMPREF3187_01315</name>
</gene>
<dbReference type="Gene3D" id="3.10.129.10">
    <property type="entry name" value="Hotdog Thioesterase"/>
    <property type="match status" value="1"/>
</dbReference>
<proteinExistence type="inferred from homology"/>
<dbReference type="AlphaFoldDB" id="A0A133XUD7"/>
<name>A0A133XUD7_9LACT</name>
<comment type="caution">
    <text evidence="10">The sequence shown here is derived from an EMBL/GenBank/DDBJ whole genome shotgun (WGS) entry which is preliminary data.</text>
</comment>
<dbReference type="RefSeq" id="WP_060937063.1">
    <property type="nucleotide sequence ID" value="NZ_JASOZP010000008.1"/>
</dbReference>
<evidence type="ECO:0000313" key="10">
    <source>
        <dbReference type="EMBL" id="KXB34547.1"/>
    </source>
</evidence>
<evidence type="ECO:0000256" key="3">
    <source>
        <dbReference type="ARBA" id="ARBA00022801"/>
    </source>
</evidence>
<keyword evidence="3" id="KW-0378">Hydrolase</keyword>
<evidence type="ECO:0000256" key="1">
    <source>
        <dbReference type="ARBA" id="ARBA00006500"/>
    </source>
</evidence>
<dbReference type="InterPro" id="IPR045023">
    <property type="entry name" value="FATA/B"/>
</dbReference>
<dbReference type="STRING" id="87541.AWM71_06070"/>
<dbReference type="Pfam" id="PF20791">
    <property type="entry name" value="Acyl-ACP_TE_C"/>
    <property type="match status" value="1"/>
</dbReference>
<accession>A0A133XUD7</accession>
<evidence type="ECO:0000256" key="7">
    <source>
        <dbReference type="ARBA" id="ARBA00023160"/>
    </source>
</evidence>
<dbReference type="GO" id="GO:0000036">
    <property type="term" value="F:acyl carrier activity"/>
    <property type="evidence" value="ECO:0007669"/>
    <property type="project" value="TreeGrafter"/>
</dbReference>
<keyword evidence="4" id="KW-0276">Fatty acid metabolism</keyword>
<dbReference type="Proteomes" id="UP000070422">
    <property type="component" value="Unassembled WGS sequence"/>
</dbReference>
<dbReference type="OrthoDB" id="9801517at2"/>
<feature type="domain" description="Acyl-ACP thioesterase N-terminal hotdog" evidence="8">
    <location>
        <begin position="22"/>
        <end position="129"/>
    </location>
</feature>
<evidence type="ECO:0000259" key="8">
    <source>
        <dbReference type="Pfam" id="PF01643"/>
    </source>
</evidence>
<dbReference type="InterPro" id="IPR029069">
    <property type="entry name" value="HotDog_dom_sf"/>
</dbReference>
<dbReference type="PANTHER" id="PTHR31727">
    <property type="entry name" value="OLEOYL-ACYL CARRIER PROTEIN THIOESTERASE 1, CHLOROPLASTIC"/>
    <property type="match status" value="1"/>
</dbReference>
<evidence type="ECO:0000256" key="6">
    <source>
        <dbReference type="ARBA" id="ARBA00023098"/>
    </source>
</evidence>
<keyword evidence="7" id="KW-0275">Fatty acid biosynthesis</keyword>
<keyword evidence="6" id="KW-0443">Lipid metabolism</keyword>
<dbReference type="Pfam" id="PF01643">
    <property type="entry name" value="Acyl-ACP_TE"/>
    <property type="match status" value="1"/>
</dbReference>
<evidence type="ECO:0000256" key="5">
    <source>
        <dbReference type="ARBA" id="ARBA00022946"/>
    </source>
</evidence>
<organism evidence="10 11">
    <name type="scientific">Aerococcus christensenii</name>
    <dbReference type="NCBI Taxonomy" id="87541"/>
    <lineage>
        <taxon>Bacteria</taxon>
        <taxon>Bacillati</taxon>
        <taxon>Bacillota</taxon>
        <taxon>Bacilli</taxon>
        <taxon>Lactobacillales</taxon>
        <taxon>Aerococcaceae</taxon>
        <taxon>Aerococcus</taxon>
    </lineage>
</organism>
<protein>
    <submittedName>
        <fullName evidence="10">Acyl-ACP thioesterase</fullName>
    </submittedName>
</protein>
<evidence type="ECO:0000256" key="2">
    <source>
        <dbReference type="ARBA" id="ARBA00022516"/>
    </source>
</evidence>
<dbReference type="PANTHER" id="PTHR31727:SF6">
    <property type="entry name" value="OLEOYL-ACYL CARRIER PROTEIN THIOESTERASE 1, CHLOROPLASTIC"/>
    <property type="match status" value="1"/>
</dbReference>
<dbReference type="SUPFAM" id="SSF54637">
    <property type="entry name" value="Thioesterase/thiol ester dehydrase-isomerase"/>
    <property type="match status" value="2"/>
</dbReference>
<evidence type="ECO:0000256" key="4">
    <source>
        <dbReference type="ARBA" id="ARBA00022832"/>
    </source>
</evidence>
<dbReference type="PATRIC" id="fig|87541.4.peg.1299"/>
<sequence>MAVTESYVHKDVIRKEQCTKGGLITMSALIKLLLVASKTHDRRLREEGVMDFVGENVWVIIQNHLSFIRLPQAGDEVSVKTWVKGFNRILVERGYSLMSGNEVLVEATICFGLINFQTRKIQRMKADLLRLCFPCAVEIRVKKPAFPPLPGLSEGKKMSYLVGEEQIDHNGHMNNVVYIDWAFEQLGESFIKSHTLKNLKVVYRREYHLGDQSEVYTRKEGVETNDVTSQHFFMAGEELHAYLALQWKKKKEGKNEEQVFVPCD</sequence>
<comment type="similarity">
    <text evidence="1">Belongs to the acyl-ACP thioesterase family.</text>
</comment>
<dbReference type="GO" id="GO:0016297">
    <property type="term" value="F:fatty acyl-[ACP] hydrolase activity"/>
    <property type="evidence" value="ECO:0007669"/>
    <property type="project" value="InterPro"/>
</dbReference>
<dbReference type="InterPro" id="IPR049427">
    <property type="entry name" value="Acyl-ACP_TE_C"/>
</dbReference>
<reference evidence="10 11" key="1">
    <citation type="submission" date="2016-01" db="EMBL/GenBank/DDBJ databases">
        <authorList>
            <person name="Oliw E.H."/>
        </authorList>
    </citation>
    <scope>NUCLEOTIDE SEQUENCE [LARGE SCALE GENOMIC DNA]</scope>
    <source>
        <strain evidence="10 11">KA00635</strain>
    </source>
</reference>
<keyword evidence="2" id="KW-0444">Lipid biosynthesis</keyword>